<name>A0ABR9ZN64_9FIRM</name>
<dbReference type="Pfam" id="PF00005">
    <property type="entry name" value="ABC_tran"/>
    <property type="match status" value="2"/>
</dbReference>
<feature type="domain" description="ABC transporter" evidence="5">
    <location>
        <begin position="319"/>
        <end position="539"/>
    </location>
</feature>
<feature type="domain" description="ABC transporter" evidence="5">
    <location>
        <begin position="4"/>
        <end position="255"/>
    </location>
</feature>
<feature type="compositionally biased region" description="Basic and acidic residues" evidence="4">
    <location>
        <begin position="542"/>
        <end position="562"/>
    </location>
</feature>
<comment type="caution">
    <text evidence="6">The sequence shown here is derived from an EMBL/GenBank/DDBJ whole genome shotgun (WGS) entry which is preliminary data.</text>
</comment>
<dbReference type="InterPro" id="IPR003593">
    <property type="entry name" value="AAA+_ATPase"/>
</dbReference>
<evidence type="ECO:0000256" key="2">
    <source>
        <dbReference type="ARBA" id="ARBA00022840"/>
    </source>
</evidence>
<dbReference type="InterPro" id="IPR003439">
    <property type="entry name" value="ABC_transporter-like_ATP-bd"/>
</dbReference>
<proteinExistence type="predicted"/>
<protein>
    <submittedName>
        <fullName evidence="6">ABC-F family ATP-binding cassette domain-containing protein</fullName>
    </submittedName>
</protein>
<dbReference type="InterPro" id="IPR017871">
    <property type="entry name" value="ABC_transporter-like_CS"/>
</dbReference>
<dbReference type="PANTHER" id="PTHR42855:SF1">
    <property type="entry name" value="ABC TRANSPORTER DOMAIN-CONTAINING PROTEIN"/>
    <property type="match status" value="1"/>
</dbReference>
<dbReference type="Gene3D" id="3.40.50.300">
    <property type="entry name" value="P-loop containing nucleotide triphosphate hydrolases"/>
    <property type="match status" value="2"/>
</dbReference>
<dbReference type="InterPro" id="IPR027417">
    <property type="entry name" value="P-loop_NTPase"/>
</dbReference>
<dbReference type="GO" id="GO:0005524">
    <property type="term" value="F:ATP binding"/>
    <property type="evidence" value="ECO:0007669"/>
    <property type="project" value="UniProtKB-KW"/>
</dbReference>
<dbReference type="CDD" id="cd03221">
    <property type="entry name" value="ABCF_EF-3"/>
    <property type="match status" value="2"/>
</dbReference>
<evidence type="ECO:0000256" key="3">
    <source>
        <dbReference type="SAM" id="Coils"/>
    </source>
</evidence>
<dbReference type="Pfam" id="PF12848">
    <property type="entry name" value="ABC_tran_Xtn"/>
    <property type="match status" value="1"/>
</dbReference>
<keyword evidence="3" id="KW-0175">Coiled coil</keyword>
<organism evidence="6 7">
    <name type="scientific">Fusibacter ferrireducens</name>
    <dbReference type="NCBI Taxonomy" id="2785058"/>
    <lineage>
        <taxon>Bacteria</taxon>
        <taxon>Bacillati</taxon>
        <taxon>Bacillota</taxon>
        <taxon>Clostridia</taxon>
        <taxon>Eubacteriales</taxon>
        <taxon>Eubacteriales Family XII. Incertae Sedis</taxon>
        <taxon>Fusibacter</taxon>
    </lineage>
</organism>
<dbReference type="PROSITE" id="PS50893">
    <property type="entry name" value="ABC_TRANSPORTER_2"/>
    <property type="match status" value="2"/>
</dbReference>
<dbReference type="Gene3D" id="1.10.287.380">
    <property type="entry name" value="Valyl-tRNA synthetase, C-terminal domain"/>
    <property type="match status" value="1"/>
</dbReference>
<dbReference type="InterPro" id="IPR051309">
    <property type="entry name" value="ABCF_ATPase"/>
</dbReference>
<dbReference type="PROSITE" id="PS00211">
    <property type="entry name" value="ABC_TRANSPORTER_1"/>
    <property type="match status" value="1"/>
</dbReference>
<sequence length="641" mass="73352">MTILTIENLSKSYGEKSLFSNISFSINDGDKIGIIGVNGTGKTTLLRVLFGLDTPDTGNILKKSDLTVEYLPQDPEFDPEATVIEQVFKSDTKVLKVVQQYEEVIEFLEEQPDDVSYQLKLAKLTEEMTAHDAWEIESKVKMILTKLGIHRFHDKMAILSGGQQKRVALAAALISPCDLLILDEPTNHMDNSTIDWLEEYLGSRKGALLMITHDRYFLDRVVNKTIELDKGALFSYQGNYSYFVEKRIERQAMENIIERKRQNLYRTELAWMRAGVQARATKAKARIQRFEILESNKKNLDVESLDIPLGQSRLGKKVIEIEHLSKQFGDLIVVNDFSYTVLRNDRIGIIGDNGAGKSTLLKMIAGLLSPDSGHVDIGPTVKIGYFEQGTDDLEDDLRAVEYIRKHAEYIETSTGYKISAAQMMERFLFDSDLQWSYISKLSGGEKRRLYLLRILMEAPNVLLLDEPTNDLDIDTLKVLEAYIDDFDGAVISISHDRYFLDRTSDRIFSYEGNGHILEHTGNYSDFMDFRKTDAYQAQFPNVEKEQNSKSGAEKRQPEDKPRQAKLKFTFKENKEFETIESEIEALEAKLEIIETEMAANAHDFVKLGTLMTEKEKFEEALLDKMERFEYLSELNDKIKSQ</sequence>
<feature type="region of interest" description="Disordered" evidence="4">
    <location>
        <begin position="541"/>
        <end position="562"/>
    </location>
</feature>
<evidence type="ECO:0000259" key="5">
    <source>
        <dbReference type="PROSITE" id="PS50893"/>
    </source>
</evidence>
<dbReference type="Pfam" id="PF16326">
    <property type="entry name" value="ABC_tran_CTD"/>
    <property type="match status" value="1"/>
</dbReference>
<dbReference type="Proteomes" id="UP000614200">
    <property type="component" value="Unassembled WGS sequence"/>
</dbReference>
<evidence type="ECO:0000313" key="7">
    <source>
        <dbReference type="Proteomes" id="UP000614200"/>
    </source>
</evidence>
<dbReference type="InterPro" id="IPR032781">
    <property type="entry name" value="ABC_tran_Xtn"/>
</dbReference>
<evidence type="ECO:0000313" key="6">
    <source>
        <dbReference type="EMBL" id="MBF4691915.1"/>
    </source>
</evidence>
<keyword evidence="1" id="KW-0547">Nucleotide-binding</keyword>
<keyword evidence="7" id="KW-1185">Reference proteome</keyword>
<dbReference type="EMBL" id="JADKNH010000001">
    <property type="protein sequence ID" value="MBF4691915.1"/>
    <property type="molecule type" value="Genomic_DNA"/>
</dbReference>
<evidence type="ECO:0000256" key="4">
    <source>
        <dbReference type="SAM" id="MobiDB-lite"/>
    </source>
</evidence>
<dbReference type="SUPFAM" id="SSF52540">
    <property type="entry name" value="P-loop containing nucleoside triphosphate hydrolases"/>
    <property type="match status" value="2"/>
</dbReference>
<accession>A0ABR9ZN64</accession>
<evidence type="ECO:0000256" key="1">
    <source>
        <dbReference type="ARBA" id="ARBA00022741"/>
    </source>
</evidence>
<keyword evidence="2 6" id="KW-0067">ATP-binding</keyword>
<dbReference type="RefSeq" id="WP_194700145.1">
    <property type="nucleotide sequence ID" value="NZ_JADKNH010000001.1"/>
</dbReference>
<feature type="coiled-coil region" evidence="3">
    <location>
        <begin position="576"/>
        <end position="603"/>
    </location>
</feature>
<gene>
    <name evidence="6" type="ORF">ISU02_02240</name>
</gene>
<dbReference type="SMART" id="SM00382">
    <property type="entry name" value="AAA"/>
    <property type="match status" value="2"/>
</dbReference>
<dbReference type="PANTHER" id="PTHR42855">
    <property type="entry name" value="ABC TRANSPORTER ATP-BINDING SUBUNIT"/>
    <property type="match status" value="1"/>
</dbReference>
<dbReference type="InterPro" id="IPR032524">
    <property type="entry name" value="ABC_tran_C"/>
</dbReference>
<reference evidence="6 7" key="1">
    <citation type="submission" date="2020-11" db="EMBL/GenBank/DDBJ databases">
        <title>Fusibacter basophilias sp. nov.</title>
        <authorList>
            <person name="Qiu D."/>
        </authorList>
    </citation>
    <scope>NUCLEOTIDE SEQUENCE [LARGE SCALE GENOMIC DNA]</scope>
    <source>
        <strain evidence="6 7">Q10-2</strain>
    </source>
</reference>
<dbReference type="InterPro" id="IPR037118">
    <property type="entry name" value="Val-tRNA_synth_C_sf"/>
</dbReference>